<dbReference type="Pfam" id="PF02641">
    <property type="entry name" value="DUF190"/>
    <property type="match status" value="1"/>
</dbReference>
<dbReference type="STRING" id="93064.BRX40_06220"/>
<reference evidence="3 5" key="3">
    <citation type="submission" date="2018-07" db="EMBL/GenBank/DDBJ databases">
        <title>Genomic and Epidemiologic Investigation of an Indolent Hospital Outbreak.</title>
        <authorList>
            <person name="Johnson R.C."/>
            <person name="Deming C."/>
            <person name="Conlan S."/>
            <person name="Zellmer C.J."/>
            <person name="Michelin A.V."/>
            <person name="Lee-Lin S."/>
            <person name="Thomas P.J."/>
            <person name="Park M."/>
            <person name="Weingarten R.A."/>
            <person name="Less J."/>
            <person name="Dekker J.P."/>
            <person name="Frank K.M."/>
            <person name="Musser K.A."/>
            <person name="Mcquiston J.R."/>
            <person name="Henderson D.K."/>
            <person name="Lau A.F."/>
            <person name="Palmore T.N."/>
            <person name="Segre J.A."/>
        </authorList>
    </citation>
    <scope>NUCLEOTIDE SEQUENCE [LARGE SCALE GENOMIC DNA]</scope>
    <source>
        <strain evidence="3 5">SK-NIH.Env10_0317</strain>
    </source>
</reference>
<organism evidence="2 4">
    <name type="scientific">Sphingomonas koreensis</name>
    <dbReference type="NCBI Taxonomy" id="93064"/>
    <lineage>
        <taxon>Bacteria</taxon>
        <taxon>Pseudomonadati</taxon>
        <taxon>Pseudomonadota</taxon>
        <taxon>Alphaproteobacteria</taxon>
        <taxon>Sphingomonadales</taxon>
        <taxon>Sphingomonadaceae</taxon>
        <taxon>Sphingomonas</taxon>
    </lineage>
</organism>
<protein>
    <submittedName>
        <fullName evidence="3">DUF190 domain-containing protein</fullName>
    </submittedName>
</protein>
<comment type="similarity">
    <text evidence="1">Belongs to the UPF0166 family.</text>
</comment>
<dbReference type="RefSeq" id="WP_060977360.1">
    <property type="nucleotide sequence ID" value="NZ_CP018820.1"/>
</dbReference>
<dbReference type="Gene3D" id="3.30.70.120">
    <property type="match status" value="1"/>
</dbReference>
<gene>
    <name evidence="2" type="ORF">BRX40_06220</name>
    <name evidence="3" type="ORF">CA257_10935</name>
</gene>
<accession>A0A1L6J821</accession>
<dbReference type="OrthoDB" id="9795599at2"/>
<evidence type="ECO:0000313" key="3">
    <source>
        <dbReference type="EMBL" id="RSV03000.1"/>
    </source>
</evidence>
<proteinExistence type="inferred from homology"/>
<dbReference type="EMBL" id="CP018820">
    <property type="protein sequence ID" value="APR52083.1"/>
    <property type="molecule type" value="Genomic_DNA"/>
</dbReference>
<dbReference type="AlphaFoldDB" id="A0A1L6J821"/>
<dbReference type="PANTHER" id="PTHR35983">
    <property type="entry name" value="UPF0166 PROTEIN TM_0021"/>
    <property type="match status" value="1"/>
</dbReference>
<evidence type="ECO:0000313" key="5">
    <source>
        <dbReference type="Proteomes" id="UP000286681"/>
    </source>
</evidence>
<dbReference type="InterPro" id="IPR015867">
    <property type="entry name" value="N-reg_PII/ATP_PRibTrfase_C"/>
</dbReference>
<dbReference type="Proteomes" id="UP000286681">
    <property type="component" value="Unassembled WGS sequence"/>
</dbReference>
<evidence type="ECO:0000313" key="4">
    <source>
        <dbReference type="Proteomes" id="UP000185161"/>
    </source>
</evidence>
<dbReference type="GeneID" id="44132147"/>
<reference evidence="2" key="1">
    <citation type="submission" date="2016-12" db="EMBL/GenBank/DDBJ databases">
        <title>Whole genome sequencing of Sphingomonas koreensis.</title>
        <authorList>
            <person name="Conlan S."/>
            <person name="Thomas P.J."/>
            <person name="Mullikin J."/>
            <person name="Palmore T.N."/>
            <person name="Frank K.M."/>
            <person name="Segre J.A."/>
        </authorList>
    </citation>
    <scope>NUCLEOTIDE SEQUENCE</scope>
    <source>
        <strain evidence="2">ABOJV</strain>
    </source>
</reference>
<dbReference type="KEGG" id="skr:BRX40_06220"/>
<reference evidence="4" key="2">
    <citation type="submission" date="2016-12" db="EMBL/GenBank/DDBJ databases">
        <title>Whole genome sequencing of Sphingomonas sp. ABOJV.</title>
        <authorList>
            <person name="Conlan S."/>
            <person name="Thomas P.J."/>
            <person name="Mullikin J."/>
            <person name="Palmore T.N."/>
            <person name="Frank K.M."/>
            <person name="Segre J.A."/>
        </authorList>
    </citation>
    <scope>NUCLEOTIDE SEQUENCE [LARGE SCALE GENOMIC DNA]</scope>
    <source>
        <strain evidence="4">ABOJV</strain>
    </source>
</reference>
<dbReference type="InterPro" id="IPR011322">
    <property type="entry name" value="N-reg_PII-like_a/b"/>
</dbReference>
<name>A0A1L6J821_9SPHN</name>
<sequence length="110" mass="12147">MTAKSYSLLRIFTDELAMSGDRPVFEVILEKAKAHKLLGVTVLNGRVGFGHSKLIHASGFLDRNDPLVVEIVDEDERLRTFVTEINTIRSIGLITIAPVETLLGARDDQA</sequence>
<dbReference type="EMBL" id="QQWO01000008">
    <property type="protein sequence ID" value="RSV03000.1"/>
    <property type="molecule type" value="Genomic_DNA"/>
</dbReference>
<dbReference type="PANTHER" id="PTHR35983:SF1">
    <property type="entry name" value="UPF0166 PROTEIN TM_0021"/>
    <property type="match status" value="1"/>
</dbReference>
<evidence type="ECO:0000256" key="1">
    <source>
        <dbReference type="ARBA" id="ARBA00010554"/>
    </source>
</evidence>
<keyword evidence="4" id="KW-1185">Reference proteome</keyword>
<evidence type="ECO:0000313" key="2">
    <source>
        <dbReference type="EMBL" id="APR52083.1"/>
    </source>
</evidence>
<dbReference type="Proteomes" id="UP000185161">
    <property type="component" value="Chromosome"/>
</dbReference>
<dbReference type="InterPro" id="IPR003793">
    <property type="entry name" value="UPF0166"/>
</dbReference>
<dbReference type="SUPFAM" id="SSF54913">
    <property type="entry name" value="GlnB-like"/>
    <property type="match status" value="1"/>
</dbReference>